<evidence type="ECO:0000313" key="3">
    <source>
        <dbReference type="Proteomes" id="UP000075950"/>
    </source>
</evidence>
<dbReference type="Proteomes" id="UP000075950">
    <property type="component" value="Chromosome"/>
</dbReference>
<sequence>MTPEQTSLIERIHALIADEPVVREVSMFGGRAVMVNEKMIVSAGKTGDLLVRVDAVRHDELLEAAGARQAEMGTGREMGPGWIEVSAEANADDKALSSWVETAMEFNRKVTSTGR</sequence>
<name>A0A142NPE8_BRELN</name>
<accession>A0A142NPE8</accession>
<dbReference type="RefSeq" id="WP_062862169.1">
    <property type="nucleotide sequence ID" value="NZ_CP014869.1"/>
</dbReference>
<dbReference type="SUPFAM" id="SSF159894">
    <property type="entry name" value="YgaC/TfoX-N like"/>
    <property type="match status" value="1"/>
</dbReference>
<organism evidence="2 3">
    <name type="scientific">Brevibacterium linens</name>
    <dbReference type="NCBI Taxonomy" id="1703"/>
    <lineage>
        <taxon>Bacteria</taxon>
        <taxon>Bacillati</taxon>
        <taxon>Actinomycetota</taxon>
        <taxon>Actinomycetes</taxon>
        <taxon>Micrococcales</taxon>
        <taxon>Brevibacteriaceae</taxon>
        <taxon>Brevibacterium</taxon>
    </lineage>
</organism>
<protein>
    <recommendedName>
        <fullName evidence="1">TfoX N-terminal domain-containing protein</fullName>
    </recommendedName>
</protein>
<evidence type="ECO:0000259" key="1">
    <source>
        <dbReference type="Pfam" id="PF04993"/>
    </source>
</evidence>
<dbReference type="KEGG" id="bly:A2T55_13475"/>
<dbReference type="InterPro" id="IPR007076">
    <property type="entry name" value="TfoX_N"/>
</dbReference>
<dbReference type="Gene3D" id="3.30.1460.30">
    <property type="entry name" value="YgaC/TfoX-N like chaperone"/>
    <property type="match status" value="1"/>
</dbReference>
<gene>
    <name evidence="2" type="ORF">A2T55_13475</name>
</gene>
<proteinExistence type="predicted"/>
<dbReference type="EMBL" id="CP014869">
    <property type="protein sequence ID" value="AMT94644.1"/>
    <property type="molecule type" value="Genomic_DNA"/>
</dbReference>
<dbReference type="AlphaFoldDB" id="A0A142NPE8"/>
<dbReference type="Pfam" id="PF04993">
    <property type="entry name" value="TfoX_N"/>
    <property type="match status" value="1"/>
</dbReference>
<feature type="domain" description="TfoX N-terminal" evidence="1">
    <location>
        <begin position="20"/>
        <end position="106"/>
    </location>
</feature>
<reference evidence="3" key="1">
    <citation type="submission" date="2016-03" db="EMBL/GenBank/DDBJ databases">
        <authorList>
            <person name="Ploux O."/>
        </authorList>
    </citation>
    <scope>NUCLEOTIDE SEQUENCE [LARGE SCALE GENOMIC DNA]</scope>
    <source>
        <strain evidence="3">BS258</strain>
    </source>
</reference>
<evidence type="ECO:0000313" key="2">
    <source>
        <dbReference type="EMBL" id="AMT94644.1"/>
    </source>
</evidence>